<dbReference type="InterPro" id="IPR009081">
    <property type="entry name" value="PP-bd_ACP"/>
</dbReference>
<keyword evidence="2" id="KW-0596">Phosphopantetheine</keyword>
<evidence type="ECO:0000313" key="6">
    <source>
        <dbReference type="Proteomes" id="UP000612899"/>
    </source>
</evidence>
<dbReference type="InterPro" id="IPR010071">
    <property type="entry name" value="AA_adenyl_dom"/>
</dbReference>
<dbReference type="SUPFAM" id="SSF47336">
    <property type="entry name" value="ACP-like"/>
    <property type="match status" value="1"/>
</dbReference>
<dbReference type="InterPro" id="IPR020806">
    <property type="entry name" value="PKS_PP-bd"/>
</dbReference>
<comment type="cofactor">
    <cofactor evidence="1">
        <name>pantetheine 4'-phosphate</name>
        <dbReference type="ChEBI" id="CHEBI:47942"/>
    </cofactor>
</comment>
<name>A0A8J3Q518_9ACTN</name>
<dbReference type="Gene3D" id="3.30.300.30">
    <property type="match status" value="1"/>
</dbReference>
<dbReference type="InterPro" id="IPR042099">
    <property type="entry name" value="ANL_N_sf"/>
</dbReference>
<dbReference type="SUPFAM" id="SSF52777">
    <property type="entry name" value="CoA-dependent acyltransferases"/>
    <property type="match status" value="2"/>
</dbReference>
<dbReference type="PROSITE" id="PS50075">
    <property type="entry name" value="CARRIER"/>
    <property type="match status" value="1"/>
</dbReference>
<dbReference type="PANTHER" id="PTHR45527:SF1">
    <property type="entry name" value="FATTY ACID SYNTHASE"/>
    <property type="match status" value="1"/>
</dbReference>
<dbReference type="GO" id="GO:0043041">
    <property type="term" value="P:amino acid activation for nonribosomal peptide biosynthetic process"/>
    <property type="evidence" value="ECO:0007669"/>
    <property type="project" value="TreeGrafter"/>
</dbReference>
<keyword evidence="6" id="KW-1185">Reference proteome</keyword>
<dbReference type="Proteomes" id="UP000612899">
    <property type="component" value="Unassembled WGS sequence"/>
</dbReference>
<dbReference type="SUPFAM" id="SSF56801">
    <property type="entry name" value="Acetyl-CoA synthetase-like"/>
    <property type="match status" value="1"/>
</dbReference>
<dbReference type="PANTHER" id="PTHR45527">
    <property type="entry name" value="NONRIBOSOMAL PEPTIDE SYNTHETASE"/>
    <property type="match status" value="1"/>
</dbReference>
<dbReference type="Gene3D" id="1.10.1200.10">
    <property type="entry name" value="ACP-like"/>
    <property type="match status" value="1"/>
</dbReference>
<dbReference type="GO" id="GO:0044550">
    <property type="term" value="P:secondary metabolite biosynthetic process"/>
    <property type="evidence" value="ECO:0007669"/>
    <property type="project" value="TreeGrafter"/>
</dbReference>
<keyword evidence="3" id="KW-0597">Phosphoprotein</keyword>
<dbReference type="Gene3D" id="3.40.50.12780">
    <property type="entry name" value="N-terminal domain of ligase-like"/>
    <property type="match status" value="1"/>
</dbReference>
<dbReference type="InterPro" id="IPR000873">
    <property type="entry name" value="AMP-dep_synth/lig_dom"/>
</dbReference>
<dbReference type="EMBL" id="BONY01000007">
    <property type="protein sequence ID" value="GIH03457.1"/>
    <property type="molecule type" value="Genomic_DNA"/>
</dbReference>
<evidence type="ECO:0000259" key="4">
    <source>
        <dbReference type="PROSITE" id="PS50075"/>
    </source>
</evidence>
<dbReference type="InterPro" id="IPR001242">
    <property type="entry name" value="Condensation_dom"/>
</dbReference>
<dbReference type="GO" id="GO:0031177">
    <property type="term" value="F:phosphopantetheine binding"/>
    <property type="evidence" value="ECO:0007669"/>
    <property type="project" value="InterPro"/>
</dbReference>
<dbReference type="PROSITE" id="PS00455">
    <property type="entry name" value="AMP_BINDING"/>
    <property type="match status" value="1"/>
</dbReference>
<dbReference type="AlphaFoldDB" id="A0A8J3Q518"/>
<evidence type="ECO:0000256" key="1">
    <source>
        <dbReference type="ARBA" id="ARBA00001957"/>
    </source>
</evidence>
<proteinExistence type="predicted"/>
<dbReference type="GO" id="GO:0005737">
    <property type="term" value="C:cytoplasm"/>
    <property type="evidence" value="ECO:0007669"/>
    <property type="project" value="TreeGrafter"/>
</dbReference>
<accession>A0A8J3Q518</accession>
<dbReference type="Gene3D" id="3.30.559.30">
    <property type="entry name" value="Nonribosomal peptide synthetase, condensation domain"/>
    <property type="match status" value="1"/>
</dbReference>
<reference evidence="5" key="1">
    <citation type="submission" date="2021-01" db="EMBL/GenBank/DDBJ databases">
        <title>Whole genome shotgun sequence of Rhizocola hellebori NBRC 109834.</title>
        <authorList>
            <person name="Komaki H."/>
            <person name="Tamura T."/>
        </authorList>
    </citation>
    <scope>NUCLEOTIDE SEQUENCE</scope>
    <source>
        <strain evidence="5">NBRC 109834</strain>
    </source>
</reference>
<dbReference type="Pfam" id="PF13193">
    <property type="entry name" value="AMP-binding_C"/>
    <property type="match status" value="1"/>
</dbReference>
<dbReference type="Pfam" id="PF00668">
    <property type="entry name" value="Condensation"/>
    <property type="match status" value="1"/>
</dbReference>
<gene>
    <name evidence="5" type="ORF">Rhe02_15240</name>
</gene>
<dbReference type="NCBIfam" id="TIGR01733">
    <property type="entry name" value="AA-adenyl-dom"/>
    <property type="match status" value="1"/>
</dbReference>
<evidence type="ECO:0000313" key="5">
    <source>
        <dbReference type="EMBL" id="GIH03457.1"/>
    </source>
</evidence>
<sequence length="999" mass="106679">MAPDSQSTIHGMFERQAVLRPDVVAVRHRGHAVTYGALATRARGWAGHLRDTGVRPGDLVGIQLDRSVDMVAAMLGVLMAGAGYVPLDPAYPPEHVAFMAADAGLATIICEPAAVASSRFVPVPASAAQVAYVLYTSGSTGQPKGVPMTHANAVDMLTWATGVFGDDLLVVLASTSICFDCSILEIFGPLTYGGTTVLVDSVMDLSAEPSGLGVRLVHSVPSVITELLRTDRLPQTVRTAIVGGEALWAGLVEQIYARSSIERLVNLYGPTEFTSYATMAIVEAQSVGDRGSPPIGLPVANTRIHLLDSAGNAVAHDEPGEMFIAGAGLAHGYLGRPGLTAERFVPEPGGGSPGERMYCTGDLGAWGADGNLYFFGRIDDQVKVRGVRIEPTEVEHALLGHPAVREAVVGTVGSQPGSIELVAYIVSDVDEIVAVDALRIFLRERVPSPLVPAHYVFLRQLPRLPNGKIDRRRLPAPGPAEVACASGTPPRSQLEGLLAQLWAEAAGIEEVDVHADLFALGGHSLPALRVRVRASEVLGVDLPLRIFFEQHTVADLAAEIDRLTAGQVAQVTPHLDPVKRGELSATQLEILKRAERDDGGLVLPLVVRLTGNLSLAALRWATAMVVQRHEILRSVVSTPPRLAVATPPELILIDGQADFVDLIARPWDVRLEPPVRLFVARLGEDDHVFGVVLHAIAADAWTVETVSLQILELYAAAIGGRPVPTVRTVQYAEWAAERAARRDSPAGKEQRRHWEEMLAEAPVLTLPGDVRRAAPGPAHLHIFWLGEATVRGLIGLAREESATPYMAAVTAFAAALHATTGQPETMIGCPTSGRLRPELTTVVGPCMDALALRCDASGEPTFRELLRRVRSTSLAAYANDAVPFVEMASGFPQHPNRHPVFQTSVVLQQRPSLLDPSYSAELMGRQDIGGIQLSGVLDEPPMTALDIELAFFERDGDWEGVLTCRSDVLAAEEVQAFAQTLSDLASAAADAPDSPIKRA</sequence>
<dbReference type="Gene3D" id="3.30.559.10">
    <property type="entry name" value="Chloramphenicol acetyltransferase-like domain"/>
    <property type="match status" value="1"/>
</dbReference>
<dbReference type="InterPro" id="IPR025110">
    <property type="entry name" value="AMP-bd_C"/>
</dbReference>
<dbReference type="InterPro" id="IPR036736">
    <property type="entry name" value="ACP-like_sf"/>
</dbReference>
<dbReference type="Pfam" id="PF00550">
    <property type="entry name" value="PP-binding"/>
    <property type="match status" value="1"/>
</dbReference>
<comment type="caution">
    <text evidence="5">The sequence shown here is derived from an EMBL/GenBank/DDBJ whole genome shotgun (WGS) entry which is preliminary data.</text>
</comment>
<feature type="domain" description="Carrier" evidence="4">
    <location>
        <begin position="489"/>
        <end position="564"/>
    </location>
</feature>
<dbReference type="SMART" id="SM00823">
    <property type="entry name" value="PKS_PP"/>
    <property type="match status" value="1"/>
</dbReference>
<dbReference type="InterPro" id="IPR020845">
    <property type="entry name" value="AMP-binding_CS"/>
</dbReference>
<dbReference type="GO" id="GO:0008610">
    <property type="term" value="P:lipid biosynthetic process"/>
    <property type="evidence" value="ECO:0007669"/>
    <property type="project" value="UniProtKB-ARBA"/>
</dbReference>
<evidence type="ECO:0000256" key="3">
    <source>
        <dbReference type="ARBA" id="ARBA00022553"/>
    </source>
</evidence>
<dbReference type="Pfam" id="PF00501">
    <property type="entry name" value="AMP-binding"/>
    <property type="match status" value="2"/>
</dbReference>
<dbReference type="InterPro" id="IPR045851">
    <property type="entry name" value="AMP-bd_C_sf"/>
</dbReference>
<evidence type="ECO:0000256" key="2">
    <source>
        <dbReference type="ARBA" id="ARBA00022450"/>
    </source>
</evidence>
<protein>
    <recommendedName>
        <fullName evidence="4">Carrier domain-containing protein</fullName>
    </recommendedName>
</protein>
<dbReference type="InterPro" id="IPR023213">
    <property type="entry name" value="CAT-like_dom_sf"/>
</dbReference>
<organism evidence="5 6">
    <name type="scientific">Rhizocola hellebori</name>
    <dbReference type="NCBI Taxonomy" id="1392758"/>
    <lineage>
        <taxon>Bacteria</taxon>
        <taxon>Bacillati</taxon>
        <taxon>Actinomycetota</taxon>
        <taxon>Actinomycetes</taxon>
        <taxon>Micromonosporales</taxon>
        <taxon>Micromonosporaceae</taxon>
        <taxon>Rhizocola</taxon>
    </lineage>
</organism>
<dbReference type="GO" id="GO:0003824">
    <property type="term" value="F:catalytic activity"/>
    <property type="evidence" value="ECO:0007669"/>
    <property type="project" value="InterPro"/>
</dbReference>